<organism evidence="3 4">
    <name type="scientific">Ramazzottius varieornatus</name>
    <name type="common">Water bear</name>
    <name type="synonym">Tardigrade</name>
    <dbReference type="NCBI Taxonomy" id="947166"/>
    <lineage>
        <taxon>Eukaryota</taxon>
        <taxon>Metazoa</taxon>
        <taxon>Ecdysozoa</taxon>
        <taxon>Tardigrada</taxon>
        <taxon>Eutardigrada</taxon>
        <taxon>Parachela</taxon>
        <taxon>Hypsibioidea</taxon>
        <taxon>Ramazzottiidae</taxon>
        <taxon>Ramazzottius</taxon>
    </lineage>
</organism>
<feature type="domain" description="ASX DEUBAD" evidence="2">
    <location>
        <begin position="556"/>
        <end position="643"/>
    </location>
</feature>
<comment type="caution">
    <text evidence="3">The sequence shown here is derived from an EMBL/GenBank/DDBJ whole genome shotgun (WGS) entry which is preliminary data.</text>
</comment>
<gene>
    <name evidence="3" type="primary">RvY_18859-1</name>
    <name evidence="3" type="synonym">RvY_18859.1</name>
    <name evidence="3" type="ORF">RvY_18859</name>
</gene>
<dbReference type="OrthoDB" id="9348951at2759"/>
<proteinExistence type="predicted"/>
<feature type="region of interest" description="Disordered" evidence="1">
    <location>
        <begin position="67"/>
        <end position="88"/>
    </location>
</feature>
<feature type="region of interest" description="Disordered" evidence="1">
    <location>
        <begin position="402"/>
        <end position="476"/>
    </location>
</feature>
<evidence type="ECO:0000313" key="3">
    <source>
        <dbReference type="EMBL" id="GAV09290.1"/>
    </source>
</evidence>
<evidence type="ECO:0000313" key="4">
    <source>
        <dbReference type="Proteomes" id="UP000186922"/>
    </source>
</evidence>
<dbReference type="Pfam" id="PF13919">
    <property type="entry name" value="ASXH"/>
    <property type="match status" value="1"/>
</dbReference>
<evidence type="ECO:0000256" key="1">
    <source>
        <dbReference type="SAM" id="MobiDB-lite"/>
    </source>
</evidence>
<name>A0A1D1W7B1_RAMVA</name>
<feature type="region of interest" description="Disordered" evidence="1">
    <location>
        <begin position="171"/>
        <end position="195"/>
    </location>
</feature>
<dbReference type="EMBL" id="BDGG01000021">
    <property type="protein sequence ID" value="GAV09290.1"/>
    <property type="molecule type" value="Genomic_DNA"/>
</dbReference>
<dbReference type="InterPro" id="IPR028020">
    <property type="entry name" value="ASX_DEUBAD_dom"/>
</dbReference>
<feature type="region of interest" description="Disordered" evidence="1">
    <location>
        <begin position="1"/>
        <end position="49"/>
    </location>
</feature>
<evidence type="ECO:0000259" key="2">
    <source>
        <dbReference type="Pfam" id="PF13919"/>
    </source>
</evidence>
<reference evidence="3 4" key="1">
    <citation type="journal article" date="2016" name="Nat. Commun.">
        <title>Extremotolerant tardigrade genome and improved radiotolerance of human cultured cells by tardigrade-unique protein.</title>
        <authorList>
            <person name="Hashimoto T."/>
            <person name="Horikawa D.D."/>
            <person name="Saito Y."/>
            <person name="Kuwahara H."/>
            <person name="Kozuka-Hata H."/>
            <person name="Shin-I T."/>
            <person name="Minakuchi Y."/>
            <person name="Ohishi K."/>
            <person name="Motoyama A."/>
            <person name="Aizu T."/>
            <person name="Enomoto A."/>
            <person name="Kondo K."/>
            <person name="Tanaka S."/>
            <person name="Hara Y."/>
            <person name="Koshikawa S."/>
            <person name="Sagara H."/>
            <person name="Miura T."/>
            <person name="Yokobori S."/>
            <person name="Miyagawa K."/>
            <person name="Suzuki Y."/>
            <person name="Kubo T."/>
            <person name="Oyama M."/>
            <person name="Kohara Y."/>
            <person name="Fujiyama A."/>
            <person name="Arakawa K."/>
            <person name="Katayama T."/>
            <person name="Toyoda A."/>
            <person name="Kunieda T."/>
        </authorList>
    </citation>
    <scope>NUCLEOTIDE SEQUENCE [LARGE SCALE GENOMIC DNA]</scope>
    <source>
        <strain evidence="3 4">YOKOZUNA-1</strain>
    </source>
</reference>
<feature type="compositionally biased region" description="Acidic residues" evidence="1">
    <location>
        <begin position="1"/>
        <end position="19"/>
    </location>
</feature>
<feature type="compositionally biased region" description="Basic residues" evidence="1">
    <location>
        <begin position="426"/>
        <end position="445"/>
    </location>
</feature>
<sequence length="700" mass="76161">MISEDGGDDLPSDCDLISDDGEKDKRLAGEEMADDEERGEQVAESGSEYFTITDTVDVEEVVAHLSRERLSAPHKDGSLVEESGRHSDQEMGQLVMEGQKTDCRCGLLYWVEKGRVGFGPFQGFRRLTGSGHSSLSLSPDADEEEDDSLQAVADRSVYEGLLIHLDQPDEISLSSPTADHTHNGQPEEWPQLDEKGDGQHVFAMPEKLPPGAEVEAADEMEEEAVLLANEGDSGKGLLPERMGQQTLTALDEESLGRERVWQWEVVVDEAPLPDAAAGEGPAATVGQLVNTVTGHDVPESREQSSDSASRCRPLADGMMIDTDNAKEDTCPPPSLSHFAQVAAQLSTSSAGEAQATLLPPPQVIQPTEGFVAQKASIEEEVALVARMETCAALEVLKEQDINGGKKGQSGKEELKKEGKKVGALQKRPKGPRRKGPAAKKAKRSSSRSPSPEIPLPKAAPLSAKMAHQSPPPPGAAVNLVGKNVAAVQGQHRTVALAVTKAQPKKVVIKAIHKADVDAFVKDNRADLVTHHSLLGHQELFYDKKNKAKLDFRKQVLDKMPQQILYEILALMPKKCLETDGKGLTRLKVGMFSAEDAKFRAALQLYQSRVRTGQYDTEVRRAYVQYALSTVDPWKLKNFEPVYGMVMDPSYVTGTLHHLLQAKAAQMAEESQVREGENTETTKPHKSPLYALSLQSAQFSG</sequence>
<accession>A0A1D1W7B1</accession>
<protein>
    <recommendedName>
        <fullName evidence="2">ASX DEUBAD domain-containing protein</fullName>
    </recommendedName>
</protein>
<keyword evidence="4" id="KW-1185">Reference proteome</keyword>
<feature type="compositionally biased region" description="Basic and acidic residues" evidence="1">
    <location>
        <begin position="20"/>
        <end position="29"/>
    </location>
</feature>
<dbReference type="AlphaFoldDB" id="A0A1D1W7B1"/>
<feature type="compositionally biased region" description="Basic and acidic residues" evidence="1">
    <location>
        <begin position="409"/>
        <end position="420"/>
    </location>
</feature>
<dbReference type="Proteomes" id="UP000186922">
    <property type="component" value="Unassembled WGS sequence"/>
</dbReference>